<sequence length="360" mass="38336">METKGIKLTEEILDAALYGGTILGGGGGGDAKKGRKYAKLAVEYADLRLLSAEDLDDNDMVLTASLVGAPNAENQFMTPADLVKTFVLLQRNCDFPVAGIITNEQGGEATVNGWLQAAVLGLPLVDLPCNGRAHPTGVMGSMNLHKIADYKTVQACVGGNPETGSHVECFFEGSIEHTSKLVRLASIEAGGLVAVARNPVSVSYAKENGAPGGVQFAIETGKAFLKGLDASVEEGVKELCGFLKGRVLAKGKVEKFSIETTGGFDVGYATVDGCELTFWNEYATAEKNGKRLATFPDLIMTINAETGEPVTTAMMEEDLEVYVIAADKENLKLSPTMFEPELLKATEDVIKKDLISYLKK</sequence>
<dbReference type="RefSeq" id="WP_147598960.1">
    <property type="nucleotide sequence ID" value="NZ_BAABXP010000006.1"/>
</dbReference>
<evidence type="ECO:0000259" key="1">
    <source>
        <dbReference type="Pfam" id="PF06032"/>
    </source>
</evidence>
<gene>
    <name evidence="3" type="ORF">ABID24_001045</name>
</gene>
<evidence type="ECO:0000259" key="2">
    <source>
        <dbReference type="Pfam" id="PF20906"/>
    </source>
</evidence>
<keyword evidence="4" id="KW-1185">Reference proteome</keyword>
<dbReference type="InterPro" id="IPR048350">
    <property type="entry name" value="S-Me-THD-like_C"/>
</dbReference>
<evidence type="ECO:0000313" key="3">
    <source>
        <dbReference type="EMBL" id="MET3749811.1"/>
    </source>
</evidence>
<accession>A0ABV2M029</accession>
<proteinExistence type="predicted"/>
<dbReference type="InterPro" id="IPR027479">
    <property type="entry name" value="S-Me-THD_N_sf"/>
</dbReference>
<evidence type="ECO:0000313" key="4">
    <source>
        <dbReference type="Proteomes" id="UP001549106"/>
    </source>
</evidence>
<feature type="domain" description="S-Me-THD-like C-terminal" evidence="2">
    <location>
        <begin position="177"/>
        <end position="329"/>
    </location>
</feature>
<dbReference type="EMBL" id="JBEPMJ010000005">
    <property type="protein sequence ID" value="MET3749811.1"/>
    <property type="molecule type" value="Genomic_DNA"/>
</dbReference>
<dbReference type="InterPro" id="IPR024071">
    <property type="entry name" value="S-Me-THD_C_sf"/>
</dbReference>
<dbReference type="Pfam" id="PF06032">
    <property type="entry name" value="S-Me-THD_N"/>
    <property type="match status" value="1"/>
</dbReference>
<dbReference type="Gene3D" id="2.40.390.10">
    <property type="entry name" value="CV3147-like"/>
    <property type="match status" value="1"/>
</dbReference>
<reference evidence="3 4" key="1">
    <citation type="submission" date="2024-06" db="EMBL/GenBank/DDBJ databases">
        <title>Genomic Encyclopedia of Type Strains, Phase IV (KMG-IV): sequencing the most valuable type-strain genomes for metagenomic binning, comparative biology and taxonomic classification.</title>
        <authorList>
            <person name="Goeker M."/>
        </authorList>
    </citation>
    <scope>NUCLEOTIDE SEQUENCE [LARGE SCALE GENOMIC DNA]</scope>
    <source>
        <strain evidence="3 4">DSM 29492</strain>
    </source>
</reference>
<dbReference type="Pfam" id="PF20906">
    <property type="entry name" value="S-Me-THD_C"/>
    <property type="match status" value="1"/>
</dbReference>
<organism evidence="3 4">
    <name type="scientific">Blautia caecimuris</name>
    <dbReference type="NCBI Taxonomy" id="1796615"/>
    <lineage>
        <taxon>Bacteria</taxon>
        <taxon>Bacillati</taxon>
        <taxon>Bacillota</taxon>
        <taxon>Clostridia</taxon>
        <taxon>Lachnospirales</taxon>
        <taxon>Lachnospiraceae</taxon>
        <taxon>Blautia</taxon>
    </lineage>
</organism>
<dbReference type="InterPro" id="IPR010318">
    <property type="entry name" value="S-Me-THD_N"/>
</dbReference>
<feature type="domain" description="S-Me-THD N-terminal" evidence="1">
    <location>
        <begin position="17"/>
        <end position="148"/>
    </location>
</feature>
<protein>
    <submittedName>
        <fullName evidence="3">DUF917 family protein</fullName>
    </submittedName>
</protein>
<name>A0ABV2M029_9FIRM</name>
<dbReference type="SUPFAM" id="SSF160991">
    <property type="entry name" value="CV3147-like"/>
    <property type="match status" value="1"/>
</dbReference>
<comment type="caution">
    <text evidence="3">The sequence shown here is derived from an EMBL/GenBank/DDBJ whole genome shotgun (WGS) entry which is preliminary data.</text>
</comment>
<dbReference type="Gene3D" id="3.40.1610.10">
    <property type="entry name" value="CV3147-like domain"/>
    <property type="match status" value="1"/>
</dbReference>
<dbReference type="Proteomes" id="UP001549106">
    <property type="component" value="Unassembled WGS sequence"/>
</dbReference>